<keyword evidence="2" id="KW-0472">Membrane</keyword>
<organism evidence="3 4">
    <name type="scientific">Pegethrix bostrychoides GSE-TBD4-15B</name>
    <dbReference type="NCBI Taxonomy" id="2839662"/>
    <lineage>
        <taxon>Bacteria</taxon>
        <taxon>Bacillati</taxon>
        <taxon>Cyanobacteriota</taxon>
        <taxon>Cyanophyceae</taxon>
        <taxon>Oculatellales</taxon>
        <taxon>Oculatellaceae</taxon>
        <taxon>Pegethrix</taxon>
    </lineage>
</organism>
<feature type="compositionally biased region" description="Polar residues" evidence="1">
    <location>
        <begin position="176"/>
        <end position="187"/>
    </location>
</feature>
<reference evidence="3" key="2">
    <citation type="journal article" date="2022" name="Microbiol. Resour. Announc.">
        <title>Metagenome Sequencing to Explore Phylogenomics of Terrestrial Cyanobacteria.</title>
        <authorList>
            <person name="Ward R.D."/>
            <person name="Stajich J.E."/>
            <person name="Johansen J.R."/>
            <person name="Huntemann M."/>
            <person name="Clum A."/>
            <person name="Foster B."/>
            <person name="Foster B."/>
            <person name="Roux S."/>
            <person name="Palaniappan K."/>
            <person name="Varghese N."/>
            <person name="Mukherjee S."/>
            <person name="Reddy T.B.K."/>
            <person name="Daum C."/>
            <person name="Copeland A."/>
            <person name="Chen I.A."/>
            <person name="Ivanova N.N."/>
            <person name="Kyrpides N.C."/>
            <person name="Shapiro N."/>
            <person name="Eloe-Fadrosh E.A."/>
            <person name="Pietrasiak N."/>
        </authorList>
    </citation>
    <scope>NUCLEOTIDE SEQUENCE</scope>
    <source>
        <strain evidence="3">GSE-TBD4-15B</strain>
    </source>
</reference>
<dbReference type="Proteomes" id="UP000707356">
    <property type="component" value="Unassembled WGS sequence"/>
</dbReference>
<keyword evidence="2" id="KW-0812">Transmembrane</keyword>
<evidence type="ECO:0000313" key="4">
    <source>
        <dbReference type="Proteomes" id="UP000707356"/>
    </source>
</evidence>
<dbReference type="AlphaFoldDB" id="A0A951P6W7"/>
<gene>
    <name evidence="3" type="ORF">KME07_01330</name>
</gene>
<feature type="region of interest" description="Disordered" evidence="1">
    <location>
        <begin position="75"/>
        <end position="106"/>
    </location>
</feature>
<evidence type="ECO:0000256" key="1">
    <source>
        <dbReference type="SAM" id="MobiDB-lite"/>
    </source>
</evidence>
<evidence type="ECO:0008006" key="5">
    <source>
        <dbReference type="Google" id="ProtNLM"/>
    </source>
</evidence>
<comment type="caution">
    <text evidence="3">The sequence shown here is derived from an EMBL/GenBank/DDBJ whole genome shotgun (WGS) entry which is preliminary data.</text>
</comment>
<feature type="region of interest" description="Disordered" evidence="1">
    <location>
        <begin position="1"/>
        <end position="22"/>
    </location>
</feature>
<proteinExistence type="predicted"/>
<evidence type="ECO:0000313" key="3">
    <source>
        <dbReference type="EMBL" id="MBW4464066.1"/>
    </source>
</evidence>
<reference evidence="3" key="1">
    <citation type="submission" date="2021-05" db="EMBL/GenBank/DDBJ databases">
        <authorList>
            <person name="Pietrasiak N."/>
            <person name="Ward R."/>
            <person name="Stajich J.E."/>
            <person name="Kurbessoian T."/>
        </authorList>
    </citation>
    <scope>NUCLEOTIDE SEQUENCE</scope>
    <source>
        <strain evidence="3">GSE-TBD4-15B</strain>
    </source>
</reference>
<keyword evidence="2" id="KW-1133">Transmembrane helix</keyword>
<accession>A0A951P6W7</accession>
<name>A0A951P6W7_9CYAN</name>
<sequence>MIQVSKQSDQSTADLASEQPTGLSQHQPSIWVWLVLLGGSVLLHLPLLGWLGAIILPGSAAVTVAIDLVELPDDPALSPNQPKQSSPSTSQNTGSQADSRVTSQAQTSLPQLAPALVQQPEVAAQLRPAPVPNRQFAAVISAAVAPVSPDSQPAPAPQASLPAVPAPSPQVEPITKPTSGSRIQPNSEPVAAASPARSPTAQPITQPVTQPITQPLVEQSPTVSQPTVNQPIMSQPIAPPVPNLLPSPDNSQSDEQLGTAMLDATLVPNYLTARLVAASSPDLPDLPPLEQAAQPQPDVQRFLTNSQLPPCDVTPEAVFFLGKTVALRVTTDAAGQVVQTATEVSSQNLAYDELAACLVQNWSFKPAIVRGQPARSDGLIIQIKIDHS</sequence>
<feature type="region of interest" description="Disordered" evidence="1">
    <location>
        <begin position="147"/>
        <end position="206"/>
    </location>
</feature>
<feature type="compositionally biased region" description="Polar residues" evidence="1">
    <location>
        <begin position="197"/>
        <end position="206"/>
    </location>
</feature>
<feature type="compositionally biased region" description="Low complexity" evidence="1">
    <location>
        <begin position="147"/>
        <end position="163"/>
    </location>
</feature>
<dbReference type="Gene3D" id="3.30.1150.10">
    <property type="match status" value="1"/>
</dbReference>
<evidence type="ECO:0000256" key="2">
    <source>
        <dbReference type="SAM" id="Phobius"/>
    </source>
</evidence>
<protein>
    <recommendedName>
        <fullName evidence="5">TonB C-terminal domain-containing protein</fullName>
    </recommendedName>
</protein>
<dbReference type="EMBL" id="JAHHHV010000005">
    <property type="protein sequence ID" value="MBW4464066.1"/>
    <property type="molecule type" value="Genomic_DNA"/>
</dbReference>
<feature type="compositionally biased region" description="Polar residues" evidence="1">
    <location>
        <begin position="78"/>
        <end position="106"/>
    </location>
</feature>
<feature type="transmembrane region" description="Helical" evidence="2">
    <location>
        <begin position="30"/>
        <end position="56"/>
    </location>
</feature>